<protein>
    <submittedName>
        <fullName evidence="1">Uncharacterized protein</fullName>
    </submittedName>
</protein>
<dbReference type="OrthoDB" id="10044727at2759"/>
<reference evidence="1 2" key="1">
    <citation type="journal article" date="2018" name="Nat. Ecol. Evol.">
        <title>Pezizomycetes genomes reveal the molecular basis of ectomycorrhizal truffle lifestyle.</title>
        <authorList>
            <person name="Murat C."/>
            <person name="Payen T."/>
            <person name="Noel B."/>
            <person name="Kuo A."/>
            <person name="Morin E."/>
            <person name="Chen J."/>
            <person name="Kohler A."/>
            <person name="Krizsan K."/>
            <person name="Balestrini R."/>
            <person name="Da Silva C."/>
            <person name="Montanini B."/>
            <person name="Hainaut M."/>
            <person name="Levati E."/>
            <person name="Barry K.W."/>
            <person name="Belfiori B."/>
            <person name="Cichocki N."/>
            <person name="Clum A."/>
            <person name="Dockter R.B."/>
            <person name="Fauchery L."/>
            <person name="Guy J."/>
            <person name="Iotti M."/>
            <person name="Le Tacon F."/>
            <person name="Lindquist E.A."/>
            <person name="Lipzen A."/>
            <person name="Malagnac F."/>
            <person name="Mello A."/>
            <person name="Molinier V."/>
            <person name="Miyauchi S."/>
            <person name="Poulain J."/>
            <person name="Riccioni C."/>
            <person name="Rubini A."/>
            <person name="Sitrit Y."/>
            <person name="Splivallo R."/>
            <person name="Traeger S."/>
            <person name="Wang M."/>
            <person name="Zifcakova L."/>
            <person name="Wipf D."/>
            <person name="Zambonelli A."/>
            <person name="Paolocci F."/>
            <person name="Nowrousian M."/>
            <person name="Ottonello S."/>
            <person name="Baldrian P."/>
            <person name="Spatafora J.W."/>
            <person name="Henrissat B."/>
            <person name="Nagy L.G."/>
            <person name="Aury J.M."/>
            <person name="Wincker P."/>
            <person name="Grigoriev I.V."/>
            <person name="Bonfante P."/>
            <person name="Martin F.M."/>
        </authorList>
    </citation>
    <scope>NUCLEOTIDE SEQUENCE [LARGE SCALE GENOMIC DNA]</scope>
    <source>
        <strain evidence="1 2">120613-1</strain>
    </source>
</reference>
<organism evidence="1 2">
    <name type="scientific">Choiromyces venosus 120613-1</name>
    <dbReference type="NCBI Taxonomy" id="1336337"/>
    <lineage>
        <taxon>Eukaryota</taxon>
        <taxon>Fungi</taxon>
        <taxon>Dikarya</taxon>
        <taxon>Ascomycota</taxon>
        <taxon>Pezizomycotina</taxon>
        <taxon>Pezizomycetes</taxon>
        <taxon>Pezizales</taxon>
        <taxon>Tuberaceae</taxon>
        <taxon>Choiromyces</taxon>
    </lineage>
</organism>
<evidence type="ECO:0000313" key="1">
    <source>
        <dbReference type="EMBL" id="RPA99834.1"/>
    </source>
</evidence>
<gene>
    <name evidence="1" type="ORF">L873DRAFT_1766763</name>
</gene>
<dbReference type="AlphaFoldDB" id="A0A3N4K1S2"/>
<name>A0A3N4K1S2_9PEZI</name>
<dbReference type="Proteomes" id="UP000276215">
    <property type="component" value="Unassembled WGS sequence"/>
</dbReference>
<keyword evidence="2" id="KW-1185">Reference proteome</keyword>
<sequence>MLLLDGYLKRFKIVQEEYSLWPNRCKFLTQYSIPSNSLGTIKLNLTCKYTSNASCYTHALLTSQPDFQAQKGELQETIEVAGYLVIFYLVYHCKLNFIEYFKG</sequence>
<proteinExistence type="predicted"/>
<accession>A0A3N4K1S2</accession>
<evidence type="ECO:0000313" key="2">
    <source>
        <dbReference type="Proteomes" id="UP000276215"/>
    </source>
</evidence>
<dbReference type="EMBL" id="ML120384">
    <property type="protein sequence ID" value="RPA99834.1"/>
    <property type="molecule type" value="Genomic_DNA"/>
</dbReference>
<dbReference type="STRING" id="1336337.A0A3N4K1S2"/>